<evidence type="ECO:0000256" key="2">
    <source>
        <dbReference type="SAM" id="MobiDB-lite"/>
    </source>
</evidence>
<dbReference type="PROSITE" id="PS51186">
    <property type="entry name" value="GNAT"/>
    <property type="match status" value="1"/>
</dbReference>
<name>A0A2P6UZN8_9CHLO</name>
<dbReference type="EMBL" id="LHPF02000066">
    <property type="protein sequence ID" value="PSC67306.1"/>
    <property type="molecule type" value="Genomic_DNA"/>
</dbReference>
<comment type="caution">
    <text evidence="4">The sequence shown here is derived from an EMBL/GenBank/DDBJ whole genome shotgun (WGS) entry which is preliminary data.</text>
</comment>
<reference evidence="4 5" key="1">
    <citation type="journal article" date="2018" name="Plant J.">
        <title>Genome sequences of Chlorella sorokiniana UTEX 1602 and Micractinium conductrix SAG 241.80: implications to maltose excretion by a green alga.</title>
        <authorList>
            <person name="Arriola M.B."/>
            <person name="Velmurugan N."/>
            <person name="Zhang Y."/>
            <person name="Plunkett M.H."/>
            <person name="Hondzo H."/>
            <person name="Barney B.M."/>
        </authorList>
    </citation>
    <scope>NUCLEOTIDE SEQUENCE [LARGE SCALE GENOMIC DNA]</scope>
    <source>
        <strain evidence="4 5">SAG 241.80</strain>
    </source>
</reference>
<evidence type="ECO:0000256" key="1">
    <source>
        <dbReference type="SAM" id="Coils"/>
    </source>
</evidence>
<dbReference type="Gene3D" id="3.40.630.30">
    <property type="match status" value="1"/>
</dbReference>
<gene>
    <name evidence="4" type="ORF">C2E20_9010</name>
</gene>
<dbReference type="SUPFAM" id="SSF55729">
    <property type="entry name" value="Acyl-CoA N-acyltransferases (Nat)"/>
    <property type="match status" value="1"/>
</dbReference>
<sequence length="610" mass="62108">MAAAQVIHHTEAQLRSALQELELARQQEARRLAATTDALRLQHERRMATLERRFLTEAEALQVQLSEAVEREAQRSQAALDARVAELLGALGACGGGGGIGAPGCSVGSGLTSKAATAGRAPPAPAVAAATEAIAALRMGLTPSAGKACVAAAPAGAQGACKPPAFSLAAASGSAARPASAPPVRQQAPSFAVAPLACPSPARHGMPNTAAAARASLLASPQRVHFAGQPIGSAVGSPVPAPQRDVKPASEPARRAVTAPAAAPTAAVSMGGGGGEGGEACRHGQHPQLEHDSSSEWEDDSYLCEESSGEVDRHTGRPPLVKTVNPGGTPRASFSAPSGAAAASPFAAARPGSVTGHVPPPLAALAVREAEADGELAAAAWLRALSFYRYPEERKFAAEVHRTMVAEEEVKALKAARLNRKLDGTNGSGERQACLVALCPAAELAAPGAPELDARLLVSSASAPLAGSDTGGGPRERAAAAAAVAAGGQLAVVGTLDVYAARALAGEVLIGSSQNAAYLANVCSAPAARRRGVGTALLAAARDLARTWGVEELYVHTMAVNEIAVQFYDREGFVVEKEESSNQAHYRGRCLDGIEGRGRTVLLRDTRLRG</sequence>
<feature type="region of interest" description="Disordered" evidence="2">
    <location>
        <begin position="308"/>
        <end position="338"/>
    </location>
</feature>
<dbReference type="STRING" id="554055.A0A2P6UZN8"/>
<dbReference type="Pfam" id="PF00583">
    <property type="entry name" value="Acetyltransf_1"/>
    <property type="match status" value="1"/>
</dbReference>
<dbReference type="Proteomes" id="UP000239649">
    <property type="component" value="Unassembled WGS sequence"/>
</dbReference>
<feature type="region of interest" description="Disordered" evidence="2">
    <location>
        <begin position="229"/>
        <end position="296"/>
    </location>
</feature>
<evidence type="ECO:0000313" key="5">
    <source>
        <dbReference type="Proteomes" id="UP000239649"/>
    </source>
</evidence>
<dbReference type="PANTHER" id="PTHR47876">
    <property type="entry name" value="OS08G0260000 PROTEIN"/>
    <property type="match status" value="1"/>
</dbReference>
<feature type="compositionally biased region" description="Low complexity" evidence="2">
    <location>
        <begin position="255"/>
        <end position="268"/>
    </location>
</feature>
<keyword evidence="5" id="KW-1185">Reference proteome</keyword>
<protein>
    <recommendedName>
        <fullName evidence="3">N-acetyltransferase domain-containing protein</fullName>
    </recommendedName>
</protein>
<organism evidence="4 5">
    <name type="scientific">Micractinium conductrix</name>
    <dbReference type="NCBI Taxonomy" id="554055"/>
    <lineage>
        <taxon>Eukaryota</taxon>
        <taxon>Viridiplantae</taxon>
        <taxon>Chlorophyta</taxon>
        <taxon>core chlorophytes</taxon>
        <taxon>Trebouxiophyceae</taxon>
        <taxon>Chlorellales</taxon>
        <taxon>Chlorellaceae</taxon>
        <taxon>Chlorella clade</taxon>
        <taxon>Micractinium</taxon>
    </lineage>
</organism>
<accession>A0A2P6UZN8</accession>
<evidence type="ECO:0000313" key="4">
    <source>
        <dbReference type="EMBL" id="PSC67306.1"/>
    </source>
</evidence>
<dbReference type="PANTHER" id="PTHR47876:SF2">
    <property type="entry name" value="GCN5-RELATED N-ACETYLTRANSFERASE 7, CHLOROPLASTIC"/>
    <property type="match status" value="1"/>
</dbReference>
<dbReference type="GO" id="GO:0016747">
    <property type="term" value="F:acyltransferase activity, transferring groups other than amino-acyl groups"/>
    <property type="evidence" value="ECO:0007669"/>
    <property type="project" value="InterPro"/>
</dbReference>
<dbReference type="AlphaFoldDB" id="A0A2P6UZN8"/>
<evidence type="ECO:0000259" key="3">
    <source>
        <dbReference type="PROSITE" id="PS51186"/>
    </source>
</evidence>
<proteinExistence type="predicted"/>
<dbReference type="InterPro" id="IPR000182">
    <property type="entry name" value="GNAT_dom"/>
</dbReference>
<keyword evidence="1" id="KW-0175">Coiled coil</keyword>
<feature type="domain" description="N-acetyltransferase" evidence="3">
    <location>
        <begin position="436"/>
        <end position="608"/>
    </location>
</feature>
<dbReference type="OrthoDB" id="41532at2759"/>
<dbReference type="InterPro" id="IPR016181">
    <property type="entry name" value="Acyl_CoA_acyltransferase"/>
</dbReference>
<feature type="coiled-coil region" evidence="1">
    <location>
        <begin position="7"/>
        <end position="38"/>
    </location>
</feature>
<feature type="compositionally biased region" description="Basic and acidic residues" evidence="2">
    <location>
        <begin position="244"/>
        <end position="254"/>
    </location>
</feature>